<evidence type="ECO:0000313" key="5">
    <source>
        <dbReference type="EMBL" id="KFI46371.1"/>
    </source>
</evidence>
<dbReference type="InterPro" id="IPR011663">
    <property type="entry name" value="UTRA"/>
</dbReference>
<reference evidence="5 6" key="1">
    <citation type="submission" date="2014-03" db="EMBL/GenBank/DDBJ databases">
        <title>Genomics of Bifidobacteria.</title>
        <authorList>
            <person name="Ventura M."/>
            <person name="Milani C."/>
            <person name="Lugli G.A."/>
        </authorList>
    </citation>
    <scope>NUCLEOTIDE SEQUENCE [LARGE SCALE GENOMIC DNA]</scope>
    <source>
        <strain evidence="5 6">LMG 10736</strain>
    </source>
</reference>
<dbReference type="AlphaFoldDB" id="A0A086ZIM1"/>
<accession>A0A086ZIM1</accession>
<dbReference type="SMART" id="SM00345">
    <property type="entry name" value="HTH_GNTR"/>
    <property type="match status" value="1"/>
</dbReference>
<dbReference type="GO" id="GO:0003700">
    <property type="term" value="F:DNA-binding transcription factor activity"/>
    <property type="evidence" value="ECO:0007669"/>
    <property type="project" value="InterPro"/>
</dbReference>
<sequence length="265" mass="29827">MTVSRHIGDDEDWKTDEIRRIHALIRNGDFQVGERLGSERELAKQLGVSRATLRNSLAVMEQHHEIKRLIGRNGGVYVSDGRFERNINTEESLPAIVRRQGGILSSSVVSAAIAAASPSDMRMLKLPHESTIFNVVRLRRVDERPLSLEISHLPTALFPQFLSKDLTEPFYSIFDRYYEVRPGSVEEVLEPILSDELESELLEISVGTPLMKIKRIAISEQGVPFERAIDVYIASRMRFTMHHSGYVRLSAATAEGSKARSVSVD</sequence>
<evidence type="ECO:0000256" key="2">
    <source>
        <dbReference type="ARBA" id="ARBA00023125"/>
    </source>
</evidence>
<dbReference type="InterPro" id="IPR000524">
    <property type="entry name" value="Tscrpt_reg_HTH_GntR"/>
</dbReference>
<evidence type="ECO:0000256" key="1">
    <source>
        <dbReference type="ARBA" id="ARBA00023015"/>
    </source>
</evidence>
<dbReference type="PROSITE" id="PS50949">
    <property type="entry name" value="HTH_GNTR"/>
    <property type="match status" value="1"/>
</dbReference>
<evidence type="ECO:0000256" key="3">
    <source>
        <dbReference type="ARBA" id="ARBA00023163"/>
    </source>
</evidence>
<dbReference type="Pfam" id="PF00392">
    <property type="entry name" value="GntR"/>
    <property type="match status" value="1"/>
</dbReference>
<dbReference type="OrthoDB" id="7363114at2"/>
<dbReference type="Pfam" id="PF07702">
    <property type="entry name" value="UTRA"/>
    <property type="match status" value="1"/>
</dbReference>
<dbReference type="PRINTS" id="PR00035">
    <property type="entry name" value="HTHGNTR"/>
</dbReference>
<dbReference type="InterPro" id="IPR028978">
    <property type="entry name" value="Chorismate_lyase_/UTRA_dom_sf"/>
</dbReference>
<protein>
    <submittedName>
        <fullName evidence="5">Transcriptional regulator, GntR family</fullName>
    </submittedName>
</protein>
<dbReference type="GO" id="GO:0003677">
    <property type="term" value="F:DNA binding"/>
    <property type="evidence" value="ECO:0007669"/>
    <property type="project" value="UniProtKB-KW"/>
</dbReference>
<dbReference type="SMART" id="SM00866">
    <property type="entry name" value="UTRA"/>
    <property type="match status" value="1"/>
</dbReference>
<proteinExistence type="predicted"/>
<organism evidence="5 6">
    <name type="scientific">Bifidobacterium boum</name>
    <dbReference type="NCBI Taxonomy" id="78343"/>
    <lineage>
        <taxon>Bacteria</taxon>
        <taxon>Bacillati</taxon>
        <taxon>Actinomycetota</taxon>
        <taxon>Actinomycetes</taxon>
        <taxon>Bifidobacteriales</taxon>
        <taxon>Bifidobacteriaceae</taxon>
        <taxon>Bifidobacterium</taxon>
    </lineage>
</organism>
<keyword evidence="6" id="KW-1185">Reference proteome</keyword>
<gene>
    <name evidence="5" type="ORF">BBOU_1462</name>
</gene>
<dbReference type="InterPro" id="IPR036390">
    <property type="entry name" value="WH_DNA-bd_sf"/>
</dbReference>
<dbReference type="PANTHER" id="PTHR44846">
    <property type="entry name" value="MANNOSYL-D-GLYCERATE TRANSPORT/METABOLISM SYSTEM REPRESSOR MNGR-RELATED"/>
    <property type="match status" value="1"/>
</dbReference>
<dbReference type="SUPFAM" id="SSF64288">
    <property type="entry name" value="Chorismate lyase-like"/>
    <property type="match status" value="1"/>
</dbReference>
<dbReference type="Gene3D" id="3.40.1410.10">
    <property type="entry name" value="Chorismate lyase-like"/>
    <property type="match status" value="1"/>
</dbReference>
<evidence type="ECO:0000259" key="4">
    <source>
        <dbReference type="PROSITE" id="PS50949"/>
    </source>
</evidence>
<dbReference type="EMBL" id="JGYQ01000016">
    <property type="protein sequence ID" value="KFI46371.1"/>
    <property type="molecule type" value="Genomic_DNA"/>
</dbReference>
<keyword evidence="3" id="KW-0804">Transcription</keyword>
<keyword evidence="2" id="KW-0238">DNA-binding</keyword>
<dbReference type="Gene3D" id="1.10.10.10">
    <property type="entry name" value="Winged helix-like DNA-binding domain superfamily/Winged helix DNA-binding domain"/>
    <property type="match status" value="1"/>
</dbReference>
<name>A0A086ZIM1_9BIFI</name>
<dbReference type="SUPFAM" id="SSF46785">
    <property type="entry name" value="Winged helix' DNA-binding domain"/>
    <property type="match status" value="1"/>
</dbReference>
<dbReference type="InterPro" id="IPR036388">
    <property type="entry name" value="WH-like_DNA-bd_sf"/>
</dbReference>
<dbReference type="InterPro" id="IPR050679">
    <property type="entry name" value="Bact_HTH_transcr_reg"/>
</dbReference>
<keyword evidence="1" id="KW-0805">Transcription regulation</keyword>
<dbReference type="GO" id="GO:0045892">
    <property type="term" value="P:negative regulation of DNA-templated transcription"/>
    <property type="evidence" value="ECO:0007669"/>
    <property type="project" value="TreeGrafter"/>
</dbReference>
<dbReference type="PANTHER" id="PTHR44846:SF1">
    <property type="entry name" value="MANNOSYL-D-GLYCERATE TRANSPORT_METABOLISM SYSTEM REPRESSOR MNGR-RELATED"/>
    <property type="match status" value="1"/>
</dbReference>
<evidence type="ECO:0000313" key="6">
    <source>
        <dbReference type="Proteomes" id="UP000029093"/>
    </source>
</evidence>
<feature type="domain" description="HTH gntR-type" evidence="4">
    <location>
        <begin position="11"/>
        <end position="81"/>
    </location>
</feature>
<dbReference type="Proteomes" id="UP000029093">
    <property type="component" value="Unassembled WGS sequence"/>
</dbReference>
<comment type="caution">
    <text evidence="5">The sequence shown here is derived from an EMBL/GenBank/DDBJ whole genome shotgun (WGS) entry which is preliminary data.</text>
</comment>